<dbReference type="GO" id="GO:0016832">
    <property type="term" value="F:aldehyde-lyase activity"/>
    <property type="evidence" value="ECO:0007669"/>
    <property type="project" value="TreeGrafter"/>
</dbReference>
<dbReference type="InterPro" id="IPR005000">
    <property type="entry name" value="Aldolase/citrate-lyase_domain"/>
</dbReference>
<evidence type="ECO:0000256" key="2">
    <source>
        <dbReference type="ARBA" id="ARBA00022723"/>
    </source>
</evidence>
<keyword evidence="3" id="KW-0456">Lyase</keyword>
<name>A0A382KPH3_9ZZZZ</name>
<dbReference type="InterPro" id="IPR040442">
    <property type="entry name" value="Pyrv_kinase-like_dom_sf"/>
</dbReference>
<dbReference type="Gene3D" id="3.20.20.60">
    <property type="entry name" value="Phosphoenolpyruvate-binding domains"/>
    <property type="match status" value="1"/>
</dbReference>
<accession>A0A382KPH3</accession>
<dbReference type="PANTHER" id="PTHR30502:SF0">
    <property type="entry name" value="PHOSPHOENOLPYRUVATE CARBOXYLASE FAMILY PROTEIN"/>
    <property type="match status" value="1"/>
</dbReference>
<dbReference type="InterPro" id="IPR050251">
    <property type="entry name" value="HpcH-HpaI_aldolase"/>
</dbReference>
<proteinExistence type="inferred from homology"/>
<reference evidence="5" key="1">
    <citation type="submission" date="2018-05" db="EMBL/GenBank/DDBJ databases">
        <authorList>
            <person name="Lanie J.A."/>
            <person name="Ng W.-L."/>
            <person name="Kazmierczak K.M."/>
            <person name="Andrzejewski T.M."/>
            <person name="Davidsen T.M."/>
            <person name="Wayne K.J."/>
            <person name="Tettelin H."/>
            <person name="Glass J.I."/>
            <person name="Rusch D."/>
            <person name="Podicherti R."/>
            <person name="Tsui H.-C.T."/>
            <person name="Winkler M.E."/>
        </authorList>
    </citation>
    <scope>NUCLEOTIDE SEQUENCE</scope>
</reference>
<dbReference type="GO" id="GO:0046872">
    <property type="term" value="F:metal ion binding"/>
    <property type="evidence" value="ECO:0007669"/>
    <property type="project" value="UniProtKB-KW"/>
</dbReference>
<sequence>MDIRRVNNVVEKMNKGEKAYGMNMIFPSTTIVELAGRAGFDFVTFDSEHGPFTIDILDDLCRVADMAGLTPFARVPNIDDSTILRFLDRGIMGITGPHIVDGARAKQLADAARYVPRGKRSFGSGRGAYFGGPPSGESYMSHMNDHLLVTAQLEDLQVLDNLDDIFSVDGIDLYASGAQDIAQSMGIPGQPTHPDVLAFEKEVRKQVHAAGKKMADEVMPSARAVSIFMEGSKAYLEAQKGS</sequence>
<dbReference type="Pfam" id="PF03328">
    <property type="entry name" value="HpcH_HpaI"/>
    <property type="match status" value="1"/>
</dbReference>
<keyword evidence="2" id="KW-0479">Metal-binding</keyword>
<organism evidence="5">
    <name type="scientific">marine metagenome</name>
    <dbReference type="NCBI Taxonomy" id="408172"/>
    <lineage>
        <taxon>unclassified sequences</taxon>
        <taxon>metagenomes</taxon>
        <taxon>ecological metagenomes</taxon>
    </lineage>
</organism>
<comment type="similarity">
    <text evidence="1">Belongs to the HpcH/HpaI aldolase family.</text>
</comment>
<dbReference type="GO" id="GO:0005737">
    <property type="term" value="C:cytoplasm"/>
    <property type="evidence" value="ECO:0007669"/>
    <property type="project" value="TreeGrafter"/>
</dbReference>
<dbReference type="EMBL" id="UINC01082203">
    <property type="protein sequence ID" value="SVC26754.1"/>
    <property type="molecule type" value="Genomic_DNA"/>
</dbReference>
<protein>
    <recommendedName>
        <fullName evidence="4">HpcH/HpaI aldolase/citrate lyase domain-containing protein</fullName>
    </recommendedName>
</protein>
<evidence type="ECO:0000313" key="5">
    <source>
        <dbReference type="EMBL" id="SVC26754.1"/>
    </source>
</evidence>
<dbReference type="PANTHER" id="PTHR30502">
    <property type="entry name" value="2-KETO-3-DEOXY-L-RHAMNONATE ALDOLASE"/>
    <property type="match status" value="1"/>
</dbReference>
<dbReference type="SUPFAM" id="SSF51621">
    <property type="entry name" value="Phosphoenolpyruvate/pyruvate domain"/>
    <property type="match status" value="1"/>
</dbReference>
<dbReference type="AlphaFoldDB" id="A0A382KPH3"/>
<evidence type="ECO:0000256" key="1">
    <source>
        <dbReference type="ARBA" id="ARBA00005568"/>
    </source>
</evidence>
<evidence type="ECO:0000256" key="3">
    <source>
        <dbReference type="ARBA" id="ARBA00023239"/>
    </source>
</evidence>
<feature type="domain" description="HpcH/HpaI aldolase/citrate lyase" evidence="4">
    <location>
        <begin position="30"/>
        <end position="232"/>
    </location>
</feature>
<gene>
    <name evidence="5" type="ORF">METZ01_LOCUS279608</name>
</gene>
<dbReference type="InterPro" id="IPR015813">
    <property type="entry name" value="Pyrv/PenolPyrv_kinase-like_dom"/>
</dbReference>
<evidence type="ECO:0000259" key="4">
    <source>
        <dbReference type="Pfam" id="PF03328"/>
    </source>
</evidence>